<feature type="transmembrane region" description="Helical" evidence="2">
    <location>
        <begin position="34"/>
        <end position="52"/>
    </location>
</feature>
<accession>D6TG10</accession>
<feature type="transmembrane region" description="Helical" evidence="2">
    <location>
        <begin position="58"/>
        <end position="84"/>
    </location>
</feature>
<protein>
    <recommendedName>
        <fullName evidence="5">Membrane-anchored protein</fullName>
    </recommendedName>
</protein>
<evidence type="ECO:0000313" key="4">
    <source>
        <dbReference type="Proteomes" id="UP000004508"/>
    </source>
</evidence>
<name>D6TG10_KTERA</name>
<feature type="region of interest" description="Disordered" evidence="1">
    <location>
        <begin position="1"/>
        <end position="20"/>
    </location>
</feature>
<keyword evidence="2" id="KW-0812">Transmembrane</keyword>
<dbReference type="Pfam" id="PF03988">
    <property type="entry name" value="DUF347"/>
    <property type="match status" value="4"/>
</dbReference>
<feature type="transmembrane region" description="Helical" evidence="2">
    <location>
        <begin position="91"/>
        <end position="110"/>
    </location>
</feature>
<evidence type="ECO:0008006" key="5">
    <source>
        <dbReference type="Google" id="ProtNLM"/>
    </source>
</evidence>
<dbReference type="InterPro" id="IPR007136">
    <property type="entry name" value="DUF347"/>
</dbReference>
<keyword evidence="4" id="KW-1185">Reference proteome</keyword>
<dbReference type="EMBL" id="ADVG01000001">
    <property type="protein sequence ID" value="EFH88712.1"/>
    <property type="molecule type" value="Genomic_DNA"/>
</dbReference>
<dbReference type="AlphaFoldDB" id="D6TG10"/>
<sequence length="274" mass="30072">MDKPMRQHPLPTVSDASGATTQSLHRARQALKKVPEVTVFFWILKLLTTAFGESSADYLFQVFGLKPLIALAIGTIGLIVALILQLTARRYIAWIYWFAVAMVAVFGTMAADVAHVGLGVPYQASTMFFVTVLAVIFVTWYVSEKTLSIHSISTRRRELFYWGAVMATFALGTAAGDLTAKTLGWGYFSSTLLFLAVIAVPALGYWKMGLNGILAFWFAYIVTRPLGASFADWMGKATLSGLGLGDKWVSLALALAAIGFVWYLTVTRKDMQDE</sequence>
<organism evidence="3 4">
    <name type="scientific">Ktedonobacter racemifer DSM 44963</name>
    <dbReference type="NCBI Taxonomy" id="485913"/>
    <lineage>
        <taxon>Bacteria</taxon>
        <taxon>Bacillati</taxon>
        <taxon>Chloroflexota</taxon>
        <taxon>Ktedonobacteria</taxon>
        <taxon>Ktedonobacterales</taxon>
        <taxon>Ktedonobacteraceae</taxon>
        <taxon>Ktedonobacter</taxon>
    </lineage>
</organism>
<dbReference type="InParanoid" id="D6TG10"/>
<feature type="transmembrane region" description="Helical" evidence="2">
    <location>
        <begin position="184"/>
        <end position="203"/>
    </location>
</feature>
<proteinExistence type="predicted"/>
<dbReference type="Proteomes" id="UP000004508">
    <property type="component" value="Unassembled WGS sequence"/>
</dbReference>
<evidence type="ECO:0000313" key="3">
    <source>
        <dbReference type="EMBL" id="EFH88712.1"/>
    </source>
</evidence>
<dbReference type="STRING" id="485913.Krac_10201"/>
<feature type="transmembrane region" description="Helical" evidence="2">
    <location>
        <begin position="122"/>
        <end position="143"/>
    </location>
</feature>
<evidence type="ECO:0000256" key="2">
    <source>
        <dbReference type="SAM" id="Phobius"/>
    </source>
</evidence>
<dbReference type="eggNOG" id="COG4705">
    <property type="taxonomic scope" value="Bacteria"/>
</dbReference>
<comment type="caution">
    <text evidence="3">The sequence shown here is derived from an EMBL/GenBank/DDBJ whole genome shotgun (WGS) entry which is preliminary data.</text>
</comment>
<evidence type="ECO:0000256" key="1">
    <source>
        <dbReference type="SAM" id="MobiDB-lite"/>
    </source>
</evidence>
<feature type="transmembrane region" description="Helical" evidence="2">
    <location>
        <begin position="159"/>
        <end position="178"/>
    </location>
</feature>
<gene>
    <name evidence="3" type="ORF">Krac_10201</name>
</gene>
<feature type="transmembrane region" description="Helical" evidence="2">
    <location>
        <begin position="210"/>
        <end position="228"/>
    </location>
</feature>
<feature type="transmembrane region" description="Helical" evidence="2">
    <location>
        <begin position="248"/>
        <end position="266"/>
    </location>
</feature>
<reference evidence="3 4" key="1">
    <citation type="journal article" date="2011" name="Stand. Genomic Sci.">
        <title>Non-contiguous finished genome sequence and contextual data of the filamentous soil bacterium Ktedonobacter racemifer type strain (SOSP1-21).</title>
        <authorList>
            <person name="Chang Y.J."/>
            <person name="Land M."/>
            <person name="Hauser L."/>
            <person name="Chertkov O."/>
            <person name="Del Rio T.G."/>
            <person name="Nolan M."/>
            <person name="Copeland A."/>
            <person name="Tice H."/>
            <person name="Cheng J.F."/>
            <person name="Lucas S."/>
            <person name="Han C."/>
            <person name="Goodwin L."/>
            <person name="Pitluck S."/>
            <person name="Ivanova N."/>
            <person name="Ovchinikova G."/>
            <person name="Pati A."/>
            <person name="Chen A."/>
            <person name="Palaniappan K."/>
            <person name="Mavromatis K."/>
            <person name="Liolios K."/>
            <person name="Brettin T."/>
            <person name="Fiebig A."/>
            <person name="Rohde M."/>
            <person name="Abt B."/>
            <person name="Goker M."/>
            <person name="Detter J.C."/>
            <person name="Woyke T."/>
            <person name="Bristow J."/>
            <person name="Eisen J.A."/>
            <person name="Markowitz V."/>
            <person name="Hugenholtz P."/>
            <person name="Kyrpides N.C."/>
            <person name="Klenk H.P."/>
            <person name="Lapidus A."/>
        </authorList>
    </citation>
    <scope>NUCLEOTIDE SEQUENCE [LARGE SCALE GENOMIC DNA]</scope>
    <source>
        <strain evidence="4">DSM 44963</strain>
    </source>
</reference>
<keyword evidence="2" id="KW-0472">Membrane</keyword>
<keyword evidence="2" id="KW-1133">Transmembrane helix</keyword>